<accession>A0A080N365</accession>
<comment type="caution">
    <text evidence="5">The sequence shown here is derived from an EMBL/GenBank/DDBJ whole genome shotgun (WGS) entry which is preliminary data.</text>
</comment>
<gene>
    <name evidence="5" type="ORF">BBOMB_0917</name>
</gene>
<name>A0A080N365_9BIFI</name>
<organism evidence="5 6">
    <name type="scientific">Bifidobacterium bombi DSM 19703</name>
    <dbReference type="NCBI Taxonomy" id="1341695"/>
    <lineage>
        <taxon>Bacteria</taxon>
        <taxon>Bacillati</taxon>
        <taxon>Actinomycetota</taxon>
        <taxon>Actinomycetes</taxon>
        <taxon>Bifidobacteriales</taxon>
        <taxon>Bifidobacteriaceae</taxon>
        <taxon>Bifidobacterium</taxon>
    </lineage>
</organism>
<evidence type="ECO:0000256" key="2">
    <source>
        <dbReference type="ARBA" id="ARBA00023125"/>
    </source>
</evidence>
<dbReference type="SMART" id="SM00866">
    <property type="entry name" value="UTRA"/>
    <property type="match status" value="1"/>
</dbReference>
<evidence type="ECO:0000259" key="4">
    <source>
        <dbReference type="PROSITE" id="PS50949"/>
    </source>
</evidence>
<dbReference type="SUPFAM" id="SSF46785">
    <property type="entry name" value="Winged helix' DNA-binding domain"/>
    <property type="match status" value="1"/>
</dbReference>
<dbReference type="InterPro" id="IPR036390">
    <property type="entry name" value="WH_DNA-bd_sf"/>
</dbReference>
<evidence type="ECO:0000256" key="3">
    <source>
        <dbReference type="ARBA" id="ARBA00023163"/>
    </source>
</evidence>
<dbReference type="EMBL" id="ATLK01000001">
    <property type="protein sequence ID" value="KFF31542.1"/>
    <property type="molecule type" value="Genomic_DNA"/>
</dbReference>
<evidence type="ECO:0000313" key="6">
    <source>
        <dbReference type="Proteomes" id="UP000028730"/>
    </source>
</evidence>
<dbReference type="PANTHER" id="PTHR44846:SF1">
    <property type="entry name" value="MANNOSYL-D-GLYCERATE TRANSPORT_METABOLISM SYSTEM REPRESSOR MNGR-RELATED"/>
    <property type="match status" value="1"/>
</dbReference>
<dbReference type="PANTHER" id="PTHR44846">
    <property type="entry name" value="MANNOSYL-D-GLYCERATE TRANSPORT/METABOLISM SYSTEM REPRESSOR MNGR-RELATED"/>
    <property type="match status" value="1"/>
</dbReference>
<dbReference type="FunFam" id="1.10.10.10:FF:000079">
    <property type="entry name" value="GntR family transcriptional regulator"/>
    <property type="match status" value="1"/>
</dbReference>
<keyword evidence="6" id="KW-1185">Reference proteome</keyword>
<dbReference type="PRINTS" id="PR00035">
    <property type="entry name" value="HTHGNTR"/>
</dbReference>
<dbReference type="GO" id="GO:0045892">
    <property type="term" value="P:negative regulation of DNA-templated transcription"/>
    <property type="evidence" value="ECO:0007669"/>
    <property type="project" value="TreeGrafter"/>
</dbReference>
<dbReference type="GO" id="GO:0003700">
    <property type="term" value="F:DNA-binding transcription factor activity"/>
    <property type="evidence" value="ECO:0007669"/>
    <property type="project" value="InterPro"/>
</dbReference>
<evidence type="ECO:0000313" key="5">
    <source>
        <dbReference type="EMBL" id="KFF31542.1"/>
    </source>
</evidence>
<proteinExistence type="predicted"/>
<dbReference type="InterPro" id="IPR028978">
    <property type="entry name" value="Chorismate_lyase_/UTRA_dom_sf"/>
</dbReference>
<sequence length="237" mass="26890">MLESGVAVPMYLQLKTTLLSQIRSGRYRRDKRLPSEPELCRRYGVSRITVRRAIQELVDEGYVVKRQGKGTFVCGHTIDRKIAYVSGFTESAEQAGFAVSSTLLKREVIQVPGRITRLLGLPDGAPVLYTQRKRMADGRPVMLENNYFPLPKFDFLRRSDLSGSLYRLLGSERGIDPIHPRETSICMALADEKMANTMDVVVGTPFFKVDTFICDQHDEPVHVGHQFFLGELYTFKI</sequence>
<keyword evidence="1" id="KW-0805">Transcription regulation</keyword>
<dbReference type="GO" id="GO:0003677">
    <property type="term" value="F:DNA binding"/>
    <property type="evidence" value="ECO:0007669"/>
    <property type="project" value="UniProtKB-KW"/>
</dbReference>
<feature type="domain" description="HTH gntR-type" evidence="4">
    <location>
        <begin position="8"/>
        <end position="76"/>
    </location>
</feature>
<dbReference type="Pfam" id="PF07702">
    <property type="entry name" value="UTRA"/>
    <property type="match status" value="1"/>
</dbReference>
<dbReference type="InterPro" id="IPR000524">
    <property type="entry name" value="Tscrpt_reg_HTH_GntR"/>
</dbReference>
<dbReference type="STRING" id="1341695.BBOMB_0917"/>
<dbReference type="Gene3D" id="1.10.10.10">
    <property type="entry name" value="Winged helix-like DNA-binding domain superfamily/Winged helix DNA-binding domain"/>
    <property type="match status" value="1"/>
</dbReference>
<dbReference type="AlphaFoldDB" id="A0A080N365"/>
<evidence type="ECO:0000256" key="1">
    <source>
        <dbReference type="ARBA" id="ARBA00023015"/>
    </source>
</evidence>
<dbReference type="InterPro" id="IPR011663">
    <property type="entry name" value="UTRA"/>
</dbReference>
<dbReference type="SMART" id="SM00345">
    <property type="entry name" value="HTH_GNTR"/>
    <property type="match status" value="1"/>
</dbReference>
<reference evidence="5 6" key="1">
    <citation type="journal article" date="2014" name="Appl. Environ. Microbiol.">
        <title>Genomic encyclopedia of type strains of the genus Bifidobacterium.</title>
        <authorList>
            <person name="Milani C."/>
            <person name="Lugli G.A."/>
            <person name="Duranti S."/>
            <person name="Turroni F."/>
            <person name="Bottacini F."/>
            <person name="Mangifesta M."/>
            <person name="Sanchez B."/>
            <person name="Viappiani A."/>
            <person name="Mancabelli L."/>
            <person name="Taminiau B."/>
            <person name="Delcenserie V."/>
            <person name="Barrangou R."/>
            <person name="Margolles A."/>
            <person name="van Sinderen D."/>
            <person name="Ventura M."/>
        </authorList>
    </citation>
    <scope>NUCLEOTIDE SEQUENCE [LARGE SCALE GENOMIC DNA]</scope>
    <source>
        <strain evidence="5 6">DSM 19703</strain>
    </source>
</reference>
<dbReference type="PROSITE" id="PS50949">
    <property type="entry name" value="HTH_GNTR"/>
    <property type="match status" value="1"/>
</dbReference>
<dbReference type="CDD" id="cd07377">
    <property type="entry name" value="WHTH_GntR"/>
    <property type="match status" value="1"/>
</dbReference>
<dbReference type="Pfam" id="PF00392">
    <property type="entry name" value="GntR"/>
    <property type="match status" value="1"/>
</dbReference>
<protein>
    <submittedName>
        <fullName evidence="5">Transcriptional regulator, GntR family</fullName>
    </submittedName>
</protein>
<keyword evidence="3" id="KW-0804">Transcription</keyword>
<dbReference type="InterPro" id="IPR036388">
    <property type="entry name" value="WH-like_DNA-bd_sf"/>
</dbReference>
<dbReference type="SUPFAM" id="SSF64288">
    <property type="entry name" value="Chorismate lyase-like"/>
    <property type="match status" value="1"/>
</dbReference>
<dbReference type="Gene3D" id="3.40.1410.10">
    <property type="entry name" value="Chorismate lyase-like"/>
    <property type="match status" value="1"/>
</dbReference>
<dbReference type="eggNOG" id="COG2188">
    <property type="taxonomic scope" value="Bacteria"/>
</dbReference>
<dbReference type="InterPro" id="IPR050679">
    <property type="entry name" value="Bact_HTH_transcr_reg"/>
</dbReference>
<dbReference type="Proteomes" id="UP000028730">
    <property type="component" value="Unassembled WGS sequence"/>
</dbReference>
<keyword evidence="2" id="KW-0238">DNA-binding</keyword>